<organism evidence="1 2">
    <name type="scientific">Trichonephila clavipes</name>
    <name type="common">Golden silk orbweaver</name>
    <name type="synonym">Nephila clavipes</name>
    <dbReference type="NCBI Taxonomy" id="2585209"/>
    <lineage>
        <taxon>Eukaryota</taxon>
        <taxon>Metazoa</taxon>
        <taxon>Ecdysozoa</taxon>
        <taxon>Arthropoda</taxon>
        <taxon>Chelicerata</taxon>
        <taxon>Arachnida</taxon>
        <taxon>Araneae</taxon>
        <taxon>Araneomorphae</taxon>
        <taxon>Entelegynae</taxon>
        <taxon>Araneoidea</taxon>
        <taxon>Nephilidae</taxon>
        <taxon>Trichonephila</taxon>
    </lineage>
</organism>
<reference evidence="1" key="1">
    <citation type="submission" date="2020-08" db="EMBL/GenBank/DDBJ databases">
        <title>Multicomponent nature underlies the extraordinary mechanical properties of spider dragline silk.</title>
        <authorList>
            <person name="Kono N."/>
            <person name="Nakamura H."/>
            <person name="Mori M."/>
            <person name="Yoshida Y."/>
            <person name="Ohtoshi R."/>
            <person name="Malay A.D."/>
            <person name="Moran D.A.P."/>
            <person name="Tomita M."/>
            <person name="Numata K."/>
            <person name="Arakawa K."/>
        </authorList>
    </citation>
    <scope>NUCLEOTIDE SEQUENCE</scope>
</reference>
<name>A0A8X6RML0_TRICX</name>
<evidence type="ECO:0000313" key="1">
    <source>
        <dbReference type="EMBL" id="GFX91962.1"/>
    </source>
</evidence>
<protein>
    <submittedName>
        <fullName evidence="1">Uncharacterized protein</fullName>
    </submittedName>
</protein>
<keyword evidence="2" id="KW-1185">Reference proteome</keyword>
<accession>A0A8X6RML0</accession>
<sequence>MSHCELFCFCRVLPEKRKQSCQSLKQVELLLKRWGRNLSPSPQIIHGLVGRKHFLQRPVPMVATTTSLRTFGPNDLTRFYSVGIRRVFGDISHRTQALRSSVRCSNPLILNMRTAEPF</sequence>
<gene>
    <name evidence="1" type="ORF">TNCV_3577921</name>
</gene>
<evidence type="ECO:0000313" key="2">
    <source>
        <dbReference type="Proteomes" id="UP000887159"/>
    </source>
</evidence>
<proteinExistence type="predicted"/>
<dbReference type="EMBL" id="BMAU01021137">
    <property type="protein sequence ID" value="GFX91962.1"/>
    <property type="molecule type" value="Genomic_DNA"/>
</dbReference>
<dbReference type="Proteomes" id="UP000887159">
    <property type="component" value="Unassembled WGS sequence"/>
</dbReference>
<comment type="caution">
    <text evidence="1">The sequence shown here is derived from an EMBL/GenBank/DDBJ whole genome shotgun (WGS) entry which is preliminary data.</text>
</comment>
<dbReference type="AlphaFoldDB" id="A0A8X6RML0"/>